<keyword evidence="1" id="KW-0472">Membrane</keyword>
<gene>
    <name evidence="2" type="ORF">HOV93_04190</name>
</gene>
<keyword evidence="3" id="KW-1185">Reference proteome</keyword>
<comment type="caution">
    <text evidence="2">The sequence shown here is derived from an EMBL/GenBank/DDBJ whole genome shotgun (WGS) entry which is preliminary data.</text>
</comment>
<evidence type="ECO:0000313" key="2">
    <source>
        <dbReference type="EMBL" id="MBA2113270.1"/>
    </source>
</evidence>
<name>A0A7V9A5E5_9BACT</name>
<keyword evidence="1" id="KW-1133">Transmembrane helix</keyword>
<keyword evidence="1" id="KW-0812">Transmembrane</keyword>
<accession>A0A7V9A5E5</accession>
<dbReference type="Proteomes" id="UP000551616">
    <property type="component" value="Unassembled WGS sequence"/>
</dbReference>
<dbReference type="RefSeq" id="WP_207394762.1">
    <property type="nucleotide sequence ID" value="NZ_JABRWO010000001.1"/>
</dbReference>
<proteinExistence type="predicted"/>
<evidence type="ECO:0000313" key="3">
    <source>
        <dbReference type="Proteomes" id="UP000551616"/>
    </source>
</evidence>
<organism evidence="2 3">
    <name type="scientific">Bremerella alba</name>
    <dbReference type="NCBI Taxonomy" id="980252"/>
    <lineage>
        <taxon>Bacteria</taxon>
        <taxon>Pseudomonadati</taxon>
        <taxon>Planctomycetota</taxon>
        <taxon>Planctomycetia</taxon>
        <taxon>Pirellulales</taxon>
        <taxon>Pirellulaceae</taxon>
        <taxon>Bremerella</taxon>
    </lineage>
</organism>
<feature type="transmembrane region" description="Helical" evidence="1">
    <location>
        <begin position="90"/>
        <end position="114"/>
    </location>
</feature>
<evidence type="ECO:0000256" key="1">
    <source>
        <dbReference type="SAM" id="Phobius"/>
    </source>
</evidence>
<dbReference type="EMBL" id="JABRWO010000001">
    <property type="protein sequence ID" value="MBA2113270.1"/>
    <property type="molecule type" value="Genomic_DNA"/>
</dbReference>
<dbReference type="AlphaFoldDB" id="A0A7V9A5E5"/>
<protein>
    <submittedName>
        <fullName evidence="2">Uncharacterized protein</fullName>
    </submittedName>
</protein>
<sequence length="143" mass="16267">MQALNRHFTVYRRVQTTKPPEQVFESVEHSLRSTVGGDITRNGNVFKIFNGNQNLNFGFAADIYATVTLLEPSPGTLELNGEITLEPNQLFWIMAILGFFCLWFLWAFNILYFIMDPRINYQLALDRVNLEEGTASAGKPFGV</sequence>
<reference evidence="2 3" key="1">
    <citation type="submission" date="2020-05" db="EMBL/GenBank/DDBJ databases">
        <title>Bremerella alba sp. nov., a novel planctomycete isolated from the surface of the macroalga Fucus spiralis.</title>
        <authorList>
            <person name="Godinho O."/>
            <person name="Botelho R."/>
            <person name="Albuquerque L."/>
            <person name="Wiegand S."/>
            <person name="Da Costa M.S."/>
            <person name="Lobo-Da-Cunha A."/>
            <person name="Jogler C."/>
            <person name="Lage O.M."/>
        </authorList>
    </citation>
    <scope>NUCLEOTIDE SEQUENCE [LARGE SCALE GENOMIC DNA]</scope>
    <source>
        <strain evidence="2 3">FF15</strain>
    </source>
</reference>